<evidence type="ECO:0000313" key="2">
    <source>
        <dbReference type="Proteomes" id="UP000281553"/>
    </source>
</evidence>
<dbReference type="AlphaFoldDB" id="A0A3P7M7M1"/>
<dbReference type="EMBL" id="UYRU01072274">
    <property type="protein sequence ID" value="VDN22050.1"/>
    <property type="molecule type" value="Genomic_DNA"/>
</dbReference>
<dbReference type="OrthoDB" id="10267474at2759"/>
<accession>A0A3P7M7M1</accession>
<reference evidence="1 2" key="1">
    <citation type="submission" date="2018-11" db="EMBL/GenBank/DDBJ databases">
        <authorList>
            <consortium name="Pathogen Informatics"/>
        </authorList>
    </citation>
    <scope>NUCLEOTIDE SEQUENCE [LARGE SCALE GENOMIC DNA]</scope>
</reference>
<dbReference type="Proteomes" id="UP000281553">
    <property type="component" value="Unassembled WGS sequence"/>
</dbReference>
<proteinExistence type="predicted"/>
<name>A0A3P7M7M1_DIBLA</name>
<organism evidence="1 2">
    <name type="scientific">Dibothriocephalus latus</name>
    <name type="common">Fish tapeworm</name>
    <name type="synonym">Diphyllobothrium latum</name>
    <dbReference type="NCBI Taxonomy" id="60516"/>
    <lineage>
        <taxon>Eukaryota</taxon>
        <taxon>Metazoa</taxon>
        <taxon>Spiralia</taxon>
        <taxon>Lophotrochozoa</taxon>
        <taxon>Platyhelminthes</taxon>
        <taxon>Cestoda</taxon>
        <taxon>Eucestoda</taxon>
        <taxon>Diphyllobothriidea</taxon>
        <taxon>Diphyllobothriidae</taxon>
        <taxon>Dibothriocephalus</taxon>
    </lineage>
</organism>
<protein>
    <submittedName>
        <fullName evidence="1">Uncharacterized protein</fullName>
    </submittedName>
</protein>
<keyword evidence="2" id="KW-1185">Reference proteome</keyword>
<sequence length="83" mass="9054">MQCPDPITFQASATDAVSDENLAFLLSCLSDYPSPDPTGRTYHAGLLPQGDILLDDRDKLSIGRKLLDLRRLGVPWVVVAKVS</sequence>
<evidence type="ECO:0000313" key="1">
    <source>
        <dbReference type="EMBL" id="VDN22050.1"/>
    </source>
</evidence>
<gene>
    <name evidence="1" type="ORF">DILT_LOCUS13963</name>
</gene>